<name>X1DAB1_9ZZZZ</name>
<dbReference type="AlphaFoldDB" id="X1DAB1"/>
<reference evidence="1" key="1">
    <citation type="journal article" date="2014" name="Front. Microbiol.">
        <title>High frequency of phylogenetically diverse reductive dehalogenase-homologous genes in deep subseafloor sedimentary metagenomes.</title>
        <authorList>
            <person name="Kawai M."/>
            <person name="Futagami T."/>
            <person name="Toyoda A."/>
            <person name="Takaki Y."/>
            <person name="Nishi S."/>
            <person name="Hori S."/>
            <person name="Arai W."/>
            <person name="Tsubouchi T."/>
            <person name="Morono Y."/>
            <person name="Uchiyama I."/>
            <person name="Ito T."/>
            <person name="Fujiyama A."/>
            <person name="Inagaki F."/>
            <person name="Takami H."/>
        </authorList>
    </citation>
    <scope>NUCLEOTIDE SEQUENCE</scope>
    <source>
        <strain evidence="1">Expedition CK06-06</strain>
    </source>
</reference>
<proteinExistence type="predicted"/>
<feature type="non-terminal residue" evidence="1">
    <location>
        <position position="42"/>
    </location>
</feature>
<organism evidence="1">
    <name type="scientific">marine sediment metagenome</name>
    <dbReference type="NCBI Taxonomy" id="412755"/>
    <lineage>
        <taxon>unclassified sequences</taxon>
        <taxon>metagenomes</taxon>
        <taxon>ecological metagenomes</taxon>
    </lineage>
</organism>
<accession>X1DAB1</accession>
<comment type="caution">
    <text evidence="1">The sequence shown here is derived from an EMBL/GenBank/DDBJ whole genome shotgun (WGS) entry which is preliminary data.</text>
</comment>
<evidence type="ECO:0000313" key="1">
    <source>
        <dbReference type="EMBL" id="GAH17192.1"/>
    </source>
</evidence>
<sequence length="42" mass="4980">MKLYNLIEDIPDGGIVLYDFTIFNWFTNFQSDIAILKQVLNR</sequence>
<dbReference type="EMBL" id="BART01034417">
    <property type="protein sequence ID" value="GAH17192.1"/>
    <property type="molecule type" value="Genomic_DNA"/>
</dbReference>
<gene>
    <name evidence="1" type="ORF">S01H4_58830</name>
</gene>
<protein>
    <submittedName>
        <fullName evidence="1">Uncharacterized protein</fullName>
    </submittedName>
</protein>